<proteinExistence type="predicted"/>
<sequence length="196" mass="21831">MFTMRLFAPLMLMTSLVAAFPPVSTSEKRAALKSDAQFNFEPFKLTNICLDCDRPNATATYSCRVKFDWYDPNSVKENPVSSCTCNSTAFSWDGTEGTTNTNISNSGGAYELCSWAGNDHDYSYFEMRLFSFQTAENFTLEIAHHYKDEAQFPAPYQYPTTFARPTLTLPVVHKDEKSTSLYAAGPVNATVVGIAD</sequence>
<feature type="chain" id="PRO_5042819665" evidence="1">
    <location>
        <begin position="20"/>
        <end position="196"/>
    </location>
</feature>
<comment type="caution">
    <text evidence="2">The sequence shown here is derived from an EMBL/GenBank/DDBJ whole genome shotgun (WGS) entry which is preliminary data.</text>
</comment>
<evidence type="ECO:0000313" key="2">
    <source>
        <dbReference type="EMBL" id="KAK3939921.1"/>
    </source>
</evidence>
<reference evidence="3" key="1">
    <citation type="journal article" date="2023" name="Mol. Phylogenet. Evol.">
        <title>Genome-scale phylogeny and comparative genomics of the fungal order Sordariales.</title>
        <authorList>
            <person name="Hensen N."/>
            <person name="Bonometti L."/>
            <person name="Westerberg I."/>
            <person name="Brannstrom I.O."/>
            <person name="Guillou S."/>
            <person name="Cros-Aarteil S."/>
            <person name="Calhoun S."/>
            <person name="Haridas S."/>
            <person name="Kuo A."/>
            <person name="Mondo S."/>
            <person name="Pangilinan J."/>
            <person name="Riley R."/>
            <person name="LaButti K."/>
            <person name="Andreopoulos B."/>
            <person name="Lipzen A."/>
            <person name="Chen C."/>
            <person name="Yan M."/>
            <person name="Daum C."/>
            <person name="Ng V."/>
            <person name="Clum A."/>
            <person name="Steindorff A."/>
            <person name="Ohm R.A."/>
            <person name="Martin F."/>
            <person name="Silar P."/>
            <person name="Natvig D.O."/>
            <person name="Lalanne C."/>
            <person name="Gautier V."/>
            <person name="Ament-Velasquez S.L."/>
            <person name="Kruys A."/>
            <person name="Hutchinson M.I."/>
            <person name="Powell A.J."/>
            <person name="Barry K."/>
            <person name="Miller A.N."/>
            <person name="Grigoriev I.V."/>
            <person name="Debuchy R."/>
            <person name="Gladieux P."/>
            <person name="Hiltunen Thoren M."/>
            <person name="Johannesson H."/>
        </authorList>
    </citation>
    <scope>NUCLEOTIDE SEQUENCE [LARGE SCALE GENOMIC DNA]</scope>
    <source>
        <strain evidence="3">CBS 340.73</strain>
    </source>
</reference>
<gene>
    <name evidence="2" type="ORF">QBC46DRAFT_138541</name>
</gene>
<name>A0AAN6S4V7_9PEZI</name>
<evidence type="ECO:0000256" key="1">
    <source>
        <dbReference type="SAM" id="SignalP"/>
    </source>
</evidence>
<feature type="signal peptide" evidence="1">
    <location>
        <begin position="1"/>
        <end position="19"/>
    </location>
</feature>
<accession>A0AAN6S4V7</accession>
<keyword evidence="3" id="KW-1185">Reference proteome</keyword>
<dbReference type="AlphaFoldDB" id="A0AAN6S4V7"/>
<organism evidence="2 3">
    <name type="scientific">Diplogelasinospora grovesii</name>
    <dbReference type="NCBI Taxonomy" id="303347"/>
    <lineage>
        <taxon>Eukaryota</taxon>
        <taxon>Fungi</taxon>
        <taxon>Dikarya</taxon>
        <taxon>Ascomycota</taxon>
        <taxon>Pezizomycotina</taxon>
        <taxon>Sordariomycetes</taxon>
        <taxon>Sordariomycetidae</taxon>
        <taxon>Sordariales</taxon>
        <taxon>Diplogelasinosporaceae</taxon>
        <taxon>Diplogelasinospora</taxon>
    </lineage>
</organism>
<dbReference type="EMBL" id="MU853803">
    <property type="protein sequence ID" value="KAK3939921.1"/>
    <property type="molecule type" value="Genomic_DNA"/>
</dbReference>
<dbReference type="Proteomes" id="UP001303473">
    <property type="component" value="Unassembled WGS sequence"/>
</dbReference>
<evidence type="ECO:0000313" key="3">
    <source>
        <dbReference type="Proteomes" id="UP001303473"/>
    </source>
</evidence>
<protein>
    <submittedName>
        <fullName evidence="2">Uncharacterized protein</fullName>
    </submittedName>
</protein>
<keyword evidence="1" id="KW-0732">Signal</keyword>